<protein>
    <submittedName>
        <fullName evidence="5">Leucine rich repeat containing 66</fullName>
    </submittedName>
</protein>
<feature type="region of interest" description="Disordered" evidence="3">
    <location>
        <begin position="839"/>
        <end position="869"/>
    </location>
</feature>
<evidence type="ECO:0000313" key="6">
    <source>
        <dbReference type="Proteomes" id="UP000694381"/>
    </source>
</evidence>
<keyword evidence="2" id="KW-0677">Repeat</keyword>
<name>A0A8C6W3W2_NANGA</name>
<sequence>MKNLYFQVTAIVIGLCFMGKTTNLSRKSNIFLSSECQWDRYLLANRSTGHTPQTADTADISFCFCSVLFQSYTKKEWKIKHLSLSNNLISKMTLSSFAYLHLLEILNLSNNGMRSLSVDLPLPPSSGRKHHRTNFYNGFPHLKVLILQRNRLSGTPKGLWKLKSLQSLDLSFNGILQIEFSDFQSCLKLENIYLKSNKIFKIHPEAFKDLKKLQVVDLSGNALTTLLPVVNMALQFPHLELDLTDNQWRCEDSIVDLQNFTSESWREKWDVICNKSVGNKEPHLETPKIRIPRDTHLPPTTLSHIQSKAERHHEGMDTHFSTLGKEAWAGYNNLREMRPQWATELRNPRAEQATNRKDDDSSNLTLAICLSVLITFVVAFCLGAFARPYVDTLWQQRCLNENPGSGNAYSNESFYDEIDAARSTQEHQAIDLHQVSHHPNLHENQNNASWVTECPNTTVIPEKALRNSRTDPGSQQSSVQYEDNIGAGSRDDAMLQNGQLAHSTLHRHPNANNHKLISTVLDHTYDILEELNYDTVDREYSLHAGSMNGFSIAGPLGTVSSSTHNEWGELELSHSREASASLSKTLAHTNEQGVGGSEERGWPEQSPLETMGSQTERQASNTISWLSTQQPRFHGASAEEGLSALYSEVPDVDPPALLSRWCSGSDVSPATKEPGMRDIPFDPHYNLETNYCESDSDEGSLFTFSSEGSEDTRSLTEEQAPGKNIGAHQTLHVRTSGDYKDNVTSAESVEAITLERTLEKYETQEDHSGNPLISGSDSGLHETQLEIMSNTSESQNPLTRPRSPDCRPLHPETPDTFVCDYDIMLQSQAVDCHCSLKDLEFPNVGTSPPSSAHSAEDPSDPEEPSTKEM</sequence>
<dbReference type="PANTHER" id="PTHR24366:SF156">
    <property type="entry name" value="LEUCINE-RICH REPEAT-CONTAINING PROTEIN 66"/>
    <property type="match status" value="1"/>
</dbReference>
<accession>A0A8C6W3W2</accession>
<dbReference type="InterPro" id="IPR032675">
    <property type="entry name" value="LRR_dom_sf"/>
</dbReference>
<dbReference type="AlphaFoldDB" id="A0A8C6W3W2"/>
<feature type="region of interest" description="Disordered" evidence="3">
    <location>
        <begin position="589"/>
        <end position="609"/>
    </location>
</feature>
<dbReference type="GeneTree" id="ENSGT00390000014817"/>
<keyword evidence="4" id="KW-0812">Transmembrane</keyword>
<gene>
    <name evidence="5" type="primary">Lrrc66</name>
</gene>
<feature type="region of interest" description="Disordered" evidence="3">
    <location>
        <begin position="790"/>
        <end position="809"/>
    </location>
</feature>
<dbReference type="Gene3D" id="3.80.10.10">
    <property type="entry name" value="Ribonuclease Inhibitor"/>
    <property type="match status" value="1"/>
</dbReference>
<dbReference type="InterPro" id="IPR001611">
    <property type="entry name" value="Leu-rich_rpt"/>
</dbReference>
<dbReference type="SUPFAM" id="SSF52058">
    <property type="entry name" value="L domain-like"/>
    <property type="match status" value="1"/>
</dbReference>
<keyword evidence="6" id="KW-1185">Reference proteome</keyword>
<organism evidence="5 6">
    <name type="scientific">Nannospalax galili</name>
    <name type="common">Northern Israeli blind subterranean mole rat</name>
    <name type="synonym">Spalax galili</name>
    <dbReference type="NCBI Taxonomy" id="1026970"/>
    <lineage>
        <taxon>Eukaryota</taxon>
        <taxon>Metazoa</taxon>
        <taxon>Chordata</taxon>
        <taxon>Craniata</taxon>
        <taxon>Vertebrata</taxon>
        <taxon>Euteleostomi</taxon>
        <taxon>Mammalia</taxon>
        <taxon>Eutheria</taxon>
        <taxon>Euarchontoglires</taxon>
        <taxon>Glires</taxon>
        <taxon>Rodentia</taxon>
        <taxon>Myomorpha</taxon>
        <taxon>Muroidea</taxon>
        <taxon>Spalacidae</taxon>
        <taxon>Spalacinae</taxon>
        <taxon>Nannospalax</taxon>
    </lineage>
</organism>
<dbReference type="OMA" id="LWDSQME"/>
<evidence type="ECO:0000256" key="2">
    <source>
        <dbReference type="ARBA" id="ARBA00022737"/>
    </source>
</evidence>
<dbReference type="Proteomes" id="UP000694381">
    <property type="component" value="Unassembled WGS sequence"/>
</dbReference>
<feature type="region of interest" description="Disordered" evidence="3">
    <location>
        <begin position="692"/>
        <end position="739"/>
    </location>
</feature>
<evidence type="ECO:0000256" key="3">
    <source>
        <dbReference type="SAM" id="MobiDB-lite"/>
    </source>
</evidence>
<reference evidence="5" key="2">
    <citation type="submission" date="2025-09" db="UniProtKB">
        <authorList>
            <consortium name="Ensembl"/>
        </authorList>
    </citation>
    <scope>IDENTIFICATION</scope>
</reference>
<dbReference type="PROSITE" id="PS51450">
    <property type="entry name" value="LRR"/>
    <property type="match status" value="2"/>
</dbReference>
<evidence type="ECO:0000256" key="4">
    <source>
        <dbReference type="SAM" id="Phobius"/>
    </source>
</evidence>
<keyword evidence="4" id="KW-1133">Transmembrane helix</keyword>
<keyword evidence="4" id="KW-0472">Membrane</keyword>
<dbReference type="InterPro" id="IPR003591">
    <property type="entry name" value="Leu-rich_rpt_typical-subtyp"/>
</dbReference>
<keyword evidence="1" id="KW-0433">Leucine-rich repeat</keyword>
<evidence type="ECO:0000256" key="1">
    <source>
        <dbReference type="ARBA" id="ARBA00022614"/>
    </source>
</evidence>
<dbReference type="PANTHER" id="PTHR24366">
    <property type="entry name" value="IG(IMMUNOGLOBULIN) AND LRR(LEUCINE RICH REPEAT) DOMAINS"/>
    <property type="match status" value="1"/>
</dbReference>
<dbReference type="Ensembl" id="ENSNGAT00000010553.1">
    <property type="protein sequence ID" value="ENSNGAP00000006009.1"/>
    <property type="gene ID" value="ENSNGAG00000008757.1"/>
</dbReference>
<proteinExistence type="predicted"/>
<evidence type="ECO:0000313" key="5">
    <source>
        <dbReference type="Ensembl" id="ENSNGAP00000006009.1"/>
    </source>
</evidence>
<feature type="compositionally biased region" description="Polar residues" evidence="3">
    <location>
        <begin position="844"/>
        <end position="853"/>
    </location>
</feature>
<dbReference type="SMART" id="SM00369">
    <property type="entry name" value="LRR_TYP"/>
    <property type="match status" value="5"/>
</dbReference>
<feature type="transmembrane region" description="Helical" evidence="4">
    <location>
        <begin position="364"/>
        <end position="386"/>
    </location>
</feature>
<dbReference type="Pfam" id="PF13855">
    <property type="entry name" value="LRR_8"/>
    <property type="match status" value="2"/>
</dbReference>
<reference evidence="5" key="1">
    <citation type="submission" date="2025-08" db="UniProtKB">
        <authorList>
            <consortium name="Ensembl"/>
        </authorList>
    </citation>
    <scope>IDENTIFICATION</scope>
</reference>